<evidence type="ECO:0000256" key="9">
    <source>
        <dbReference type="ARBA" id="ARBA00049551"/>
    </source>
</evidence>
<keyword evidence="5 10" id="KW-0812">Transmembrane</keyword>
<feature type="domain" description="NADH:quinone oxidoreductase/Mrp antiporter transmembrane" evidence="11">
    <location>
        <begin position="111"/>
        <end position="246"/>
    </location>
</feature>
<feature type="transmembrane region" description="Helical" evidence="10">
    <location>
        <begin position="59"/>
        <end position="79"/>
    </location>
</feature>
<evidence type="ECO:0000256" key="6">
    <source>
        <dbReference type="ARBA" id="ARBA00022989"/>
    </source>
</evidence>
<keyword evidence="6 10" id="KW-1133">Transmembrane helix</keyword>
<dbReference type="STRING" id="62708.A0A420J3H7"/>
<keyword evidence="7 10" id="KW-0472">Membrane</keyword>
<keyword evidence="12" id="KW-0830">Ubiquinone</keyword>
<dbReference type="InterPro" id="IPR001750">
    <property type="entry name" value="ND/Mrp_TM"/>
</dbReference>
<comment type="similarity">
    <text evidence="2">Belongs to the complex I subunit 2 family.</text>
</comment>
<name>A0A420J3H7_9PEZI</name>
<proteinExistence type="inferred from homology"/>
<evidence type="ECO:0000256" key="3">
    <source>
        <dbReference type="ARBA" id="ARBA00012944"/>
    </source>
</evidence>
<protein>
    <recommendedName>
        <fullName evidence="4">NADH-ubiquinone oxidoreductase chain 2</fullName>
        <ecNumber evidence="3">7.1.1.2</ecNumber>
    </recommendedName>
    <alternativeName>
        <fullName evidence="8">NADH dehydrogenase subunit 2</fullName>
    </alternativeName>
</protein>
<comment type="subcellular location">
    <subcellularLocation>
        <location evidence="1">Membrane</location>
        <topology evidence="1">Multi-pass membrane protein</topology>
    </subcellularLocation>
</comment>
<dbReference type="Proteomes" id="UP000283383">
    <property type="component" value="Unassembled WGS sequence"/>
</dbReference>
<evidence type="ECO:0000256" key="1">
    <source>
        <dbReference type="ARBA" id="ARBA00004141"/>
    </source>
</evidence>
<dbReference type="GO" id="GO:0008137">
    <property type="term" value="F:NADH dehydrogenase (ubiquinone) activity"/>
    <property type="evidence" value="ECO:0007669"/>
    <property type="project" value="UniProtKB-EC"/>
</dbReference>
<keyword evidence="13" id="KW-1185">Reference proteome</keyword>
<dbReference type="EMBL" id="MCBQ01003709">
    <property type="protein sequence ID" value="RKF81305.1"/>
    <property type="molecule type" value="Genomic_DNA"/>
</dbReference>
<accession>A0A420J3H7</accession>
<evidence type="ECO:0000256" key="4">
    <source>
        <dbReference type="ARBA" id="ARBA00021008"/>
    </source>
</evidence>
<dbReference type="GO" id="GO:0016020">
    <property type="term" value="C:membrane"/>
    <property type="evidence" value="ECO:0007669"/>
    <property type="project" value="UniProtKB-SubCell"/>
</dbReference>
<feature type="transmembrane region" description="Helical" evidence="10">
    <location>
        <begin position="228"/>
        <end position="247"/>
    </location>
</feature>
<reference evidence="12 13" key="1">
    <citation type="journal article" date="2018" name="BMC Genomics">
        <title>Comparative genome analyses reveal sequence features reflecting distinct modes of host-adaptation between dicot and monocot powdery mildew.</title>
        <authorList>
            <person name="Wu Y."/>
            <person name="Ma X."/>
            <person name="Pan Z."/>
            <person name="Kale S.D."/>
            <person name="Song Y."/>
            <person name="King H."/>
            <person name="Zhang Q."/>
            <person name="Presley C."/>
            <person name="Deng X."/>
            <person name="Wei C.I."/>
            <person name="Xiao S."/>
        </authorList>
    </citation>
    <scope>NUCLEOTIDE SEQUENCE [LARGE SCALE GENOMIC DNA]</scope>
    <source>
        <strain evidence="12">UMSG3</strain>
    </source>
</reference>
<evidence type="ECO:0000256" key="10">
    <source>
        <dbReference type="SAM" id="Phobius"/>
    </source>
</evidence>
<evidence type="ECO:0000313" key="13">
    <source>
        <dbReference type="Proteomes" id="UP000283383"/>
    </source>
</evidence>
<evidence type="ECO:0000256" key="7">
    <source>
        <dbReference type="ARBA" id="ARBA00023136"/>
    </source>
</evidence>
<organism evidence="12 13">
    <name type="scientific">Golovinomyces cichoracearum</name>
    <dbReference type="NCBI Taxonomy" id="62708"/>
    <lineage>
        <taxon>Eukaryota</taxon>
        <taxon>Fungi</taxon>
        <taxon>Dikarya</taxon>
        <taxon>Ascomycota</taxon>
        <taxon>Pezizomycotina</taxon>
        <taxon>Leotiomycetes</taxon>
        <taxon>Erysiphales</taxon>
        <taxon>Erysiphaceae</taxon>
        <taxon>Golovinomyces</taxon>
    </lineage>
</organism>
<dbReference type="AlphaFoldDB" id="A0A420J3H7"/>
<evidence type="ECO:0000256" key="5">
    <source>
        <dbReference type="ARBA" id="ARBA00022692"/>
    </source>
</evidence>
<dbReference type="EC" id="7.1.1.2" evidence="3"/>
<dbReference type="Pfam" id="PF00361">
    <property type="entry name" value="Proton_antipo_M"/>
    <property type="match status" value="2"/>
</dbReference>
<gene>
    <name evidence="12" type="ORF">GcM3_037001</name>
</gene>
<evidence type="ECO:0000259" key="11">
    <source>
        <dbReference type="Pfam" id="PF00361"/>
    </source>
</evidence>
<evidence type="ECO:0000256" key="8">
    <source>
        <dbReference type="ARBA" id="ARBA00031028"/>
    </source>
</evidence>
<evidence type="ECO:0000256" key="2">
    <source>
        <dbReference type="ARBA" id="ARBA00007012"/>
    </source>
</evidence>
<feature type="transmembrane region" description="Helical" evidence="10">
    <location>
        <begin position="16"/>
        <end position="39"/>
    </location>
</feature>
<sequence>MTLIVVKFDKIRFSTLILLFIVSGAIFLISTSDLVSIFLSIELQSYGNSELATNGGLTYFLLGGLSSGFILFGISLIYANSGTTNLDGLYIITSLSDLNGLTNNVSSIDKSDYINYSLLILSVELVHYTSSILGLREKRIKRLLAYSTISHLGFLLLALTINSIESIYAFIFYLLQYSISNLNVFIILISIGYSFYSYVNNSDNYKQLKDKNNSPIQLISQLKGYFNINPLLSLSLAITIFSFVGMMECPYYG</sequence>
<feature type="domain" description="NADH:quinone oxidoreductase/Mrp antiporter transmembrane" evidence="11">
    <location>
        <begin position="39"/>
        <end position="93"/>
    </location>
</feature>
<feature type="transmembrane region" description="Helical" evidence="10">
    <location>
        <begin position="181"/>
        <end position="199"/>
    </location>
</feature>
<dbReference type="PANTHER" id="PTHR22773">
    <property type="entry name" value="NADH DEHYDROGENASE"/>
    <property type="match status" value="1"/>
</dbReference>
<evidence type="ECO:0000313" key="12">
    <source>
        <dbReference type="EMBL" id="RKF81305.1"/>
    </source>
</evidence>
<comment type="caution">
    <text evidence="12">The sequence shown here is derived from an EMBL/GenBank/DDBJ whole genome shotgun (WGS) entry which is preliminary data.</text>
</comment>
<comment type="catalytic activity">
    <reaction evidence="9">
        <text>a ubiquinone + NADH + 5 H(+)(in) = a ubiquinol + NAD(+) + 4 H(+)(out)</text>
        <dbReference type="Rhea" id="RHEA:29091"/>
        <dbReference type="Rhea" id="RHEA-COMP:9565"/>
        <dbReference type="Rhea" id="RHEA-COMP:9566"/>
        <dbReference type="ChEBI" id="CHEBI:15378"/>
        <dbReference type="ChEBI" id="CHEBI:16389"/>
        <dbReference type="ChEBI" id="CHEBI:17976"/>
        <dbReference type="ChEBI" id="CHEBI:57540"/>
        <dbReference type="ChEBI" id="CHEBI:57945"/>
        <dbReference type="EC" id="7.1.1.2"/>
    </reaction>
</comment>